<dbReference type="Pfam" id="PF13414">
    <property type="entry name" value="TPR_11"/>
    <property type="match status" value="1"/>
</dbReference>
<dbReference type="GO" id="GO:0046813">
    <property type="term" value="P:receptor-mediated virion attachment to host cell"/>
    <property type="evidence" value="ECO:0007669"/>
    <property type="project" value="TreeGrafter"/>
</dbReference>
<dbReference type="Gene3D" id="1.25.40.10">
    <property type="entry name" value="Tetratricopeptide repeat domain"/>
    <property type="match status" value="2"/>
</dbReference>
<dbReference type="EMBL" id="JAPDPJ010000033">
    <property type="protein sequence ID" value="MCW3787648.1"/>
    <property type="molecule type" value="Genomic_DNA"/>
</dbReference>
<evidence type="ECO:0000313" key="4">
    <source>
        <dbReference type="EMBL" id="MCW3787648.1"/>
    </source>
</evidence>
<dbReference type="GO" id="GO:0009279">
    <property type="term" value="C:cell outer membrane"/>
    <property type="evidence" value="ECO:0007669"/>
    <property type="project" value="TreeGrafter"/>
</dbReference>
<sequence>MKKTILLLVSVIAFSAAYAQKGKVTTATTLLDQGDVVKAKEAIDAAITNEKSNTWPKTYIVAAKVYTKLAKDGKDDQGIIKASDFYKKAIEFDKKGDENGKKIGRYKNEIGQELLFFGNELTNAGVQAFNKEDFAGAVAAFESLLELNNNEYTIAIQGEKVDTAIIYNTALAAYNAKDWSAAEKYFDQAIDLKYGGGDAVLLLHQVLGSAQDSAKMGPNLIKGFETYPEDDRILTELINYYLTTKQNDKALDYLNKAIESDQSNPSFYYARAVLNDNSKNFDAALADYNKCLELDSEYFNALFNLGVMYFNKGVEEMNLANAETDFKKYEAQKAVAEATFKESLPFFERARSIKPEEAAVLESLKTLYYRFEMMDKYNEVDATLKTL</sequence>
<evidence type="ECO:0000256" key="3">
    <source>
        <dbReference type="SAM" id="SignalP"/>
    </source>
</evidence>
<evidence type="ECO:0000256" key="1">
    <source>
        <dbReference type="ARBA" id="ARBA00022737"/>
    </source>
</evidence>
<dbReference type="Proteomes" id="UP001209229">
    <property type="component" value="Unassembled WGS sequence"/>
</dbReference>
<keyword evidence="1" id="KW-0677">Repeat</keyword>
<reference evidence="4" key="1">
    <citation type="submission" date="2022-10" db="EMBL/GenBank/DDBJ databases">
        <authorList>
            <person name="Yu W.X."/>
        </authorList>
    </citation>
    <scope>NUCLEOTIDE SEQUENCE</scope>
    <source>
        <strain evidence="4">AAT</strain>
    </source>
</reference>
<dbReference type="PANTHER" id="PTHR44858">
    <property type="entry name" value="TETRATRICOPEPTIDE REPEAT PROTEIN 6"/>
    <property type="match status" value="1"/>
</dbReference>
<accession>A0AAE3SFP0</accession>
<protein>
    <submittedName>
        <fullName evidence="4">Tetratricopeptide repeat protein</fullName>
    </submittedName>
</protein>
<evidence type="ECO:0000313" key="5">
    <source>
        <dbReference type="Proteomes" id="UP001209229"/>
    </source>
</evidence>
<keyword evidence="5" id="KW-1185">Reference proteome</keyword>
<dbReference type="SMART" id="SM00028">
    <property type="entry name" value="TPR"/>
    <property type="match status" value="4"/>
</dbReference>
<proteinExistence type="predicted"/>
<feature type="chain" id="PRO_5042165608" evidence="3">
    <location>
        <begin position="20"/>
        <end position="387"/>
    </location>
</feature>
<dbReference type="AlphaFoldDB" id="A0AAE3SFP0"/>
<organism evidence="4 5">
    <name type="scientific">Plebeiibacterium sediminum</name>
    <dbReference type="NCBI Taxonomy" id="2992112"/>
    <lineage>
        <taxon>Bacteria</taxon>
        <taxon>Pseudomonadati</taxon>
        <taxon>Bacteroidota</taxon>
        <taxon>Bacteroidia</taxon>
        <taxon>Marinilabiliales</taxon>
        <taxon>Marinilabiliaceae</taxon>
        <taxon>Plebeiibacterium</taxon>
    </lineage>
</organism>
<dbReference type="RefSeq" id="WP_301191213.1">
    <property type="nucleotide sequence ID" value="NZ_JAPDPJ010000033.1"/>
</dbReference>
<dbReference type="Pfam" id="PF13181">
    <property type="entry name" value="TPR_8"/>
    <property type="match status" value="1"/>
</dbReference>
<gene>
    <name evidence="4" type="ORF">OM075_14325</name>
</gene>
<feature type="signal peptide" evidence="3">
    <location>
        <begin position="1"/>
        <end position="19"/>
    </location>
</feature>
<keyword evidence="2" id="KW-0802">TPR repeat</keyword>
<dbReference type="InterPro" id="IPR011990">
    <property type="entry name" value="TPR-like_helical_dom_sf"/>
</dbReference>
<dbReference type="Pfam" id="PF13432">
    <property type="entry name" value="TPR_16"/>
    <property type="match status" value="1"/>
</dbReference>
<evidence type="ECO:0000256" key="2">
    <source>
        <dbReference type="ARBA" id="ARBA00022803"/>
    </source>
</evidence>
<dbReference type="InterPro" id="IPR050498">
    <property type="entry name" value="Ycf3"/>
</dbReference>
<dbReference type="SUPFAM" id="SSF81901">
    <property type="entry name" value="HCP-like"/>
    <property type="match status" value="1"/>
</dbReference>
<name>A0AAE3SFP0_9BACT</name>
<dbReference type="PANTHER" id="PTHR44858:SF1">
    <property type="entry name" value="UDP-N-ACETYLGLUCOSAMINE--PEPTIDE N-ACETYLGLUCOSAMINYLTRANSFERASE SPINDLY-RELATED"/>
    <property type="match status" value="1"/>
</dbReference>
<keyword evidence="3" id="KW-0732">Signal</keyword>
<dbReference type="InterPro" id="IPR019734">
    <property type="entry name" value="TPR_rpt"/>
</dbReference>
<comment type="caution">
    <text evidence="4">The sequence shown here is derived from an EMBL/GenBank/DDBJ whole genome shotgun (WGS) entry which is preliminary data.</text>
</comment>